<evidence type="ECO:0000256" key="4">
    <source>
        <dbReference type="ARBA" id="ARBA00022989"/>
    </source>
</evidence>
<keyword evidence="5" id="KW-0406">Ion transport</keyword>
<feature type="transmembrane region" description="Helical" evidence="8">
    <location>
        <begin position="467"/>
        <end position="487"/>
    </location>
</feature>
<dbReference type="Proteomes" id="UP000258309">
    <property type="component" value="Unassembled WGS sequence"/>
</dbReference>
<dbReference type="PANTHER" id="PTHR31064">
    <property type="entry name" value="POTASSIUM TRANSPORT PROTEIN DDB_G0292412-RELATED"/>
    <property type="match status" value="1"/>
</dbReference>
<evidence type="ECO:0000256" key="8">
    <source>
        <dbReference type="SAM" id="Phobius"/>
    </source>
</evidence>
<dbReference type="EMBL" id="NCSJ02000052">
    <property type="protein sequence ID" value="RFU32561.1"/>
    <property type="molecule type" value="Genomic_DNA"/>
</dbReference>
<name>A0A3E2HHM0_SCYLI</name>
<evidence type="ECO:0000256" key="2">
    <source>
        <dbReference type="ARBA" id="ARBA00022448"/>
    </source>
</evidence>
<feature type="region of interest" description="Disordered" evidence="7">
    <location>
        <begin position="133"/>
        <end position="160"/>
    </location>
</feature>
<feature type="transmembrane region" description="Helical" evidence="8">
    <location>
        <begin position="92"/>
        <end position="111"/>
    </location>
</feature>
<evidence type="ECO:0000256" key="5">
    <source>
        <dbReference type="ARBA" id="ARBA00023065"/>
    </source>
</evidence>
<evidence type="ECO:0000256" key="7">
    <source>
        <dbReference type="SAM" id="MobiDB-lite"/>
    </source>
</evidence>
<feature type="transmembrane region" description="Helical" evidence="8">
    <location>
        <begin position="620"/>
        <end position="638"/>
    </location>
</feature>
<proteinExistence type="predicted"/>
<dbReference type="InterPro" id="IPR015958">
    <property type="entry name" value="Trk1_fungi"/>
</dbReference>
<evidence type="ECO:0000313" key="9">
    <source>
        <dbReference type="EMBL" id="RFU32561.1"/>
    </source>
</evidence>
<feature type="transmembrane region" description="Helical" evidence="8">
    <location>
        <begin position="368"/>
        <end position="387"/>
    </location>
</feature>
<dbReference type="OrthoDB" id="9999863at2759"/>
<sequence length="736" mass="82940">MARNEFRRRMSELYHHEKLDIIRAYLPGWNFITVHYTYFIIASLLGSVIVWATSTPARSVSYVDSLFLVVSAMTESGLNTVNLSQLTTFQQIWLWLCIIAGSAIFVSIATIKTRKRVFEMEFQHIVRRQRELRRAHRRSISTGSPTGGDSTGSLRPQSSSDINHMRSIAETLGASGDLKSTEKGEIVDNTVTSQRKDSTTTLQGIPDEHGDREDGELSRNAGEDHISFASGPSMATRSIERRQPRALSFVGVGASPNLTAYRVPSSETLRRRIPGVVKEIDHDVVDPREWQYPYYLTKHNTSRNGQFFDLTREEREHLGGVEYRAIKLLSWVVPVYFVAWQLLGALGLGAYMAQNKAATARGNGINPWWLGAFNAISAFNNSGMSLLDANMIPFQTSTYTLITMGVLILAGNTAYPLFLRLILWSMLKILCAVTKEEEYCDWKATLRFVLKYPRRVYTNLFPSRPTWWLLFMVVALNSADWAAFELLNLHNKAVTSIPNNYRVLDGLFQALAVRSGGFYVISIPSLHIGTQVLYVIMMYISVYPVVITMRHSNVYEERSLGIYTDENPFEKDEETPTKLGIGGNIAYAFRRIMRIAPTGASIDDANFVRHQIRGQLAHDLWWLVIAVWLVSCIEGAIFDQDQVTYSVFNIIFEVVSAYGCVGISTGLPDQAYSFSGGWHTVSKLILCAVMLRGRHRGLPVALDRAVRLPGIEDELGTIEEEDRRLKQGTMSRGILR</sequence>
<dbReference type="STRING" id="5539.A0A3E2HHM0"/>
<dbReference type="GO" id="GO:0030007">
    <property type="term" value="P:intracellular potassium ion homeostasis"/>
    <property type="evidence" value="ECO:0007669"/>
    <property type="project" value="InterPro"/>
</dbReference>
<evidence type="ECO:0000313" key="10">
    <source>
        <dbReference type="Proteomes" id="UP000258309"/>
    </source>
</evidence>
<accession>A0A3E2HHM0</accession>
<comment type="subcellular location">
    <subcellularLocation>
        <location evidence="1">Membrane</location>
        <topology evidence="1">Multi-pass membrane protein</topology>
    </subcellularLocation>
</comment>
<dbReference type="GO" id="GO:0005886">
    <property type="term" value="C:plasma membrane"/>
    <property type="evidence" value="ECO:0007669"/>
    <property type="project" value="InterPro"/>
</dbReference>
<comment type="caution">
    <text evidence="9">The sequence shown here is derived from an EMBL/GenBank/DDBJ whole genome shotgun (WGS) entry which is preliminary data.</text>
</comment>
<keyword evidence="2" id="KW-0813">Transport</keyword>
<organism evidence="9 10">
    <name type="scientific">Scytalidium lignicola</name>
    <name type="common">Hyphomycete</name>
    <dbReference type="NCBI Taxonomy" id="5539"/>
    <lineage>
        <taxon>Eukaryota</taxon>
        <taxon>Fungi</taxon>
        <taxon>Dikarya</taxon>
        <taxon>Ascomycota</taxon>
        <taxon>Pezizomycotina</taxon>
        <taxon>Leotiomycetes</taxon>
        <taxon>Leotiomycetes incertae sedis</taxon>
        <taxon>Scytalidium</taxon>
    </lineage>
</organism>
<evidence type="ECO:0000256" key="6">
    <source>
        <dbReference type="ARBA" id="ARBA00023136"/>
    </source>
</evidence>
<protein>
    <recommendedName>
        <fullName evidence="11">Potassium transport protein</fullName>
    </recommendedName>
</protein>
<dbReference type="OMA" id="WFQAIAV"/>
<dbReference type="PANTHER" id="PTHR31064:SF37">
    <property type="entry name" value="TRANSPORTER, PUTATIVE (EUROFUNG)-RELATED"/>
    <property type="match status" value="1"/>
</dbReference>
<feature type="non-terminal residue" evidence="9">
    <location>
        <position position="736"/>
    </location>
</feature>
<dbReference type="InterPro" id="IPR003445">
    <property type="entry name" value="Cat_transpt"/>
</dbReference>
<evidence type="ECO:0000256" key="3">
    <source>
        <dbReference type="ARBA" id="ARBA00022692"/>
    </source>
</evidence>
<reference evidence="9 10" key="1">
    <citation type="submission" date="2018-05" db="EMBL/GenBank/DDBJ databases">
        <title>Draft genome sequence of Scytalidium lignicola DSM 105466, a ubiquitous saprotrophic fungus.</title>
        <authorList>
            <person name="Buettner E."/>
            <person name="Gebauer A.M."/>
            <person name="Hofrichter M."/>
            <person name="Liers C."/>
            <person name="Kellner H."/>
        </authorList>
    </citation>
    <scope>NUCLEOTIDE SEQUENCE [LARGE SCALE GENOMIC DNA]</scope>
    <source>
        <strain evidence="9 10">DSM 105466</strain>
    </source>
</reference>
<dbReference type="Pfam" id="PF02386">
    <property type="entry name" value="TrkH"/>
    <property type="match status" value="1"/>
</dbReference>
<feature type="compositionally biased region" description="Polar residues" evidence="7">
    <location>
        <begin position="189"/>
        <end position="203"/>
    </location>
</feature>
<keyword evidence="3 8" id="KW-0812">Transmembrane</keyword>
<dbReference type="InterPro" id="IPR051143">
    <property type="entry name" value="TrkH_K-transport"/>
</dbReference>
<keyword evidence="10" id="KW-1185">Reference proteome</keyword>
<feature type="region of interest" description="Disordered" evidence="7">
    <location>
        <begin position="172"/>
        <end position="238"/>
    </location>
</feature>
<feature type="compositionally biased region" description="Basic and acidic residues" evidence="7">
    <location>
        <begin position="206"/>
        <end position="226"/>
    </location>
</feature>
<dbReference type="AlphaFoldDB" id="A0A3E2HHM0"/>
<feature type="transmembrane region" description="Helical" evidence="8">
    <location>
        <begin position="328"/>
        <end position="348"/>
    </location>
</feature>
<feature type="non-terminal residue" evidence="9">
    <location>
        <position position="1"/>
    </location>
</feature>
<keyword evidence="4 8" id="KW-1133">Transmembrane helix</keyword>
<gene>
    <name evidence="9" type="ORF">B7463_g3798</name>
</gene>
<keyword evidence="6 8" id="KW-0472">Membrane</keyword>
<dbReference type="PIRSF" id="PIRSF002450">
    <property type="entry name" value="K+_transpter_TRK"/>
    <property type="match status" value="1"/>
</dbReference>
<evidence type="ECO:0000256" key="1">
    <source>
        <dbReference type="ARBA" id="ARBA00004141"/>
    </source>
</evidence>
<feature type="transmembrane region" description="Helical" evidence="8">
    <location>
        <begin position="28"/>
        <end position="52"/>
    </location>
</feature>
<dbReference type="GO" id="GO:1990573">
    <property type="term" value="P:potassium ion import across plasma membrane"/>
    <property type="evidence" value="ECO:0007669"/>
    <property type="project" value="TreeGrafter"/>
</dbReference>
<evidence type="ECO:0008006" key="11">
    <source>
        <dbReference type="Google" id="ProtNLM"/>
    </source>
</evidence>
<feature type="transmembrane region" description="Helical" evidence="8">
    <location>
        <begin position="399"/>
        <end position="418"/>
    </location>
</feature>
<dbReference type="GO" id="GO:0140107">
    <property type="term" value="F:high-affinity potassium ion transmembrane transporter activity"/>
    <property type="evidence" value="ECO:0007669"/>
    <property type="project" value="TreeGrafter"/>
</dbReference>